<dbReference type="GO" id="GO:0034394">
    <property type="term" value="P:protein localization to cell surface"/>
    <property type="evidence" value="ECO:0007669"/>
    <property type="project" value="TreeGrafter"/>
</dbReference>
<evidence type="ECO:0000256" key="3">
    <source>
        <dbReference type="ARBA" id="ARBA00022692"/>
    </source>
</evidence>
<evidence type="ECO:0000256" key="2">
    <source>
        <dbReference type="ARBA" id="ARBA00008538"/>
    </source>
</evidence>
<dbReference type="GO" id="GO:0043005">
    <property type="term" value="C:neuron projection"/>
    <property type="evidence" value="ECO:0007669"/>
    <property type="project" value="TreeGrafter"/>
</dbReference>
<dbReference type="PANTHER" id="PTHR21723:SF3">
    <property type="entry name" value="PROTEIN RIC-3"/>
    <property type="match status" value="1"/>
</dbReference>
<dbReference type="GO" id="GO:0045202">
    <property type="term" value="C:synapse"/>
    <property type="evidence" value="ECO:0007669"/>
    <property type="project" value="GOC"/>
</dbReference>
<evidence type="ECO:0000256" key="1">
    <source>
        <dbReference type="ARBA" id="ARBA00004586"/>
    </source>
</evidence>
<protein>
    <recommendedName>
        <fullName evidence="8">Resistance to inhibitors of cholinesterase protein 3 N-terminal domain-containing protein</fullName>
    </recommendedName>
</protein>
<dbReference type="InParanoid" id="A0A3P8XWR1"/>
<dbReference type="STRING" id="8010.ENSELUP00000007769"/>
<evidence type="ECO:0000313" key="10">
    <source>
        <dbReference type="Proteomes" id="UP000265140"/>
    </source>
</evidence>
<reference evidence="9" key="4">
    <citation type="submission" date="2025-09" db="UniProtKB">
        <authorList>
            <consortium name="Ensembl"/>
        </authorList>
    </citation>
    <scope>IDENTIFICATION</scope>
</reference>
<keyword evidence="5 7" id="KW-1133">Transmembrane helix</keyword>
<comment type="similarity">
    <text evidence="2">Belongs to the ric-3 family.</text>
</comment>
<reference evidence="10" key="1">
    <citation type="journal article" date="2014" name="PLoS ONE">
        <title>The genome and linkage map of the northern pike (Esox lucius): conserved synteny revealed between the salmonid sister group and the Neoteleostei.</title>
        <authorList>
            <person name="Rondeau E.B."/>
            <person name="Minkley D.R."/>
            <person name="Leong J.S."/>
            <person name="Messmer A.M."/>
            <person name="Jantzen J.R."/>
            <person name="von Schalburg K.R."/>
            <person name="Lemon C."/>
            <person name="Bird N.H."/>
            <person name="Koop B.F."/>
        </authorList>
    </citation>
    <scope>NUCLEOTIDE SEQUENCE</scope>
</reference>
<accession>A0A3P8XWR1</accession>
<dbReference type="GeneTree" id="ENSGT00440000034107"/>
<keyword evidence="4" id="KW-0256">Endoplasmic reticulum</keyword>
<keyword evidence="6 7" id="KW-0472">Membrane</keyword>
<evidence type="ECO:0000259" key="8">
    <source>
        <dbReference type="Pfam" id="PF15361"/>
    </source>
</evidence>
<reference evidence="9" key="3">
    <citation type="submission" date="2025-08" db="UniProtKB">
        <authorList>
            <consortium name="Ensembl"/>
        </authorList>
    </citation>
    <scope>IDENTIFICATION</scope>
</reference>
<proteinExistence type="inferred from homology"/>
<dbReference type="GO" id="GO:0007271">
    <property type="term" value="P:synaptic transmission, cholinergic"/>
    <property type="evidence" value="ECO:0007669"/>
    <property type="project" value="TreeGrafter"/>
</dbReference>
<dbReference type="Pfam" id="PF15361">
    <property type="entry name" value="RIC3"/>
    <property type="match status" value="1"/>
</dbReference>
<reference evidence="9" key="2">
    <citation type="submission" date="2020-02" db="EMBL/GenBank/DDBJ databases">
        <title>Esox lucius (northern pike) genome, fEsoLuc1, primary haplotype.</title>
        <authorList>
            <person name="Myers G."/>
            <person name="Karagic N."/>
            <person name="Meyer A."/>
            <person name="Pippel M."/>
            <person name="Reichard M."/>
            <person name="Winkler S."/>
            <person name="Tracey A."/>
            <person name="Sims Y."/>
            <person name="Howe K."/>
            <person name="Rhie A."/>
            <person name="Formenti G."/>
            <person name="Durbin R."/>
            <person name="Fedrigo O."/>
            <person name="Jarvis E.D."/>
        </authorList>
    </citation>
    <scope>NUCLEOTIDE SEQUENCE [LARGE SCALE GENOMIC DNA]</scope>
</reference>
<comment type="subcellular location">
    <subcellularLocation>
        <location evidence="1">Endoplasmic reticulum membrane</location>
    </subcellularLocation>
</comment>
<keyword evidence="3 7" id="KW-0812">Transmembrane</keyword>
<dbReference type="GO" id="GO:0005789">
    <property type="term" value="C:endoplasmic reticulum membrane"/>
    <property type="evidence" value="ECO:0007669"/>
    <property type="project" value="UniProtKB-SubCell"/>
</dbReference>
<dbReference type="Ensembl" id="ENSELUT00000006700.3">
    <property type="protein sequence ID" value="ENSELUP00000007769.2"/>
    <property type="gene ID" value="ENSELUG00000025321.2"/>
</dbReference>
<evidence type="ECO:0000256" key="7">
    <source>
        <dbReference type="SAM" id="Phobius"/>
    </source>
</evidence>
<feature type="transmembrane region" description="Helical" evidence="7">
    <location>
        <begin position="126"/>
        <end position="147"/>
    </location>
</feature>
<dbReference type="AlphaFoldDB" id="A0A3P8XWR1"/>
<dbReference type="InterPro" id="IPR032763">
    <property type="entry name" value="RIC3_N"/>
</dbReference>
<dbReference type="Proteomes" id="UP000265140">
    <property type="component" value="Chromosome 2"/>
</dbReference>
<name>A0A3P8XWR1_ESOLU</name>
<evidence type="ECO:0000256" key="6">
    <source>
        <dbReference type="ARBA" id="ARBA00023136"/>
    </source>
</evidence>
<dbReference type="GO" id="GO:0043025">
    <property type="term" value="C:neuronal cell body"/>
    <property type="evidence" value="ECO:0007669"/>
    <property type="project" value="TreeGrafter"/>
</dbReference>
<sequence length="151" mass="16607">MSMTTMQKVTLISCSVVCVSLFLPKMLLPRGKKELGQPEVGPGYYPPAMHRLQMPEDQWVVATHDSGPHSPEVMAKVKGIGSVQIRGASKTNLISQVISIYGFGILLYILFIVFKVSWTTHRTGKCYYIQALLKLCVPVMSIMAGPVHTGV</sequence>
<dbReference type="InterPro" id="IPR026160">
    <property type="entry name" value="Ric3"/>
</dbReference>
<feature type="domain" description="Resistance to inhibitors of cholinesterase protein 3 N-terminal" evidence="8">
    <location>
        <begin position="16"/>
        <end position="121"/>
    </location>
</feature>
<organism evidence="9 10">
    <name type="scientific">Esox lucius</name>
    <name type="common">Northern pike</name>
    <dbReference type="NCBI Taxonomy" id="8010"/>
    <lineage>
        <taxon>Eukaryota</taxon>
        <taxon>Metazoa</taxon>
        <taxon>Chordata</taxon>
        <taxon>Craniata</taxon>
        <taxon>Vertebrata</taxon>
        <taxon>Euteleostomi</taxon>
        <taxon>Actinopterygii</taxon>
        <taxon>Neopterygii</taxon>
        <taxon>Teleostei</taxon>
        <taxon>Protacanthopterygii</taxon>
        <taxon>Esociformes</taxon>
        <taxon>Esocidae</taxon>
        <taxon>Esox</taxon>
    </lineage>
</organism>
<evidence type="ECO:0000313" key="9">
    <source>
        <dbReference type="Ensembl" id="ENSELUP00000007769.2"/>
    </source>
</evidence>
<dbReference type="PANTHER" id="PTHR21723">
    <property type="entry name" value="RESISTANCE TO INHIBITORS OF CHOLINESTERASE PROTEIN 3 RIC3"/>
    <property type="match status" value="1"/>
</dbReference>
<evidence type="ECO:0000256" key="5">
    <source>
        <dbReference type="ARBA" id="ARBA00022989"/>
    </source>
</evidence>
<evidence type="ECO:0000256" key="4">
    <source>
        <dbReference type="ARBA" id="ARBA00022824"/>
    </source>
</evidence>
<feature type="transmembrane region" description="Helical" evidence="7">
    <location>
        <begin position="93"/>
        <end position="114"/>
    </location>
</feature>
<dbReference type="OMA" id="THSTEVM"/>
<keyword evidence="10" id="KW-1185">Reference proteome</keyword>